<proteinExistence type="predicted"/>
<evidence type="ECO:0000313" key="3">
    <source>
        <dbReference type="Proteomes" id="UP000290624"/>
    </source>
</evidence>
<feature type="domain" description="DUF1707" evidence="1">
    <location>
        <begin position="15"/>
        <end position="66"/>
    </location>
</feature>
<dbReference type="InterPro" id="IPR012551">
    <property type="entry name" value="DUF1707_SHOCT-like"/>
</dbReference>
<dbReference type="EMBL" id="PPCV01000007">
    <property type="protein sequence ID" value="RXW31685.1"/>
    <property type="molecule type" value="Genomic_DNA"/>
</dbReference>
<dbReference type="PANTHER" id="PTHR40763">
    <property type="entry name" value="MEMBRANE PROTEIN-RELATED"/>
    <property type="match status" value="1"/>
</dbReference>
<evidence type="ECO:0000259" key="1">
    <source>
        <dbReference type="Pfam" id="PF08044"/>
    </source>
</evidence>
<dbReference type="AlphaFoldDB" id="A0A4Q2EIE8"/>
<keyword evidence="3" id="KW-1185">Reference proteome</keyword>
<name>A0A4Q2EIE8_9ACTN</name>
<protein>
    <recommendedName>
        <fullName evidence="1">DUF1707 domain-containing protein</fullName>
    </recommendedName>
</protein>
<dbReference type="PANTHER" id="PTHR40763:SF5">
    <property type="entry name" value="MEMBRANE PROTEIN"/>
    <property type="match status" value="1"/>
</dbReference>
<dbReference type="Proteomes" id="UP000290624">
    <property type="component" value="Unassembled WGS sequence"/>
</dbReference>
<accession>A0A4Q2EIE8</accession>
<evidence type="ECO:0000313" key="2">
    <source>
        <dbReference type="EMBL" id="RXW31685.1"/>
    </source>
</evidence>
<dbReference type="Pfam" id="PF08044">
    <property type="entry name" value="DUF1707"/>
    <property type="match status" value="1"/>
</dbReference>
<reference evidence="2 3" key="1">
    <citation type="submission" date="2018-01" db="EMBL/GenBank/DDBJ databases">
        <title>Lactibacter flavus gen. nov., sp. nov., a novel bacterium of the family Propionibacteriaceae isolated from raw milk and dairy products.</title>
        <authorList>
            <person name="Wenning M."/>
            <person name="Breitenwieser F."/>
            <person name="Huptas C."/>
            <person name="von Neubeck M."/>
            <person name="Busse H.-J."/>
            <person name="Scherer S."/>
        </authorList>
    </citation>
    <scope>NUCLEOTIDE SEQUENCE [LARGE SCALE GENOMIC DNA]</scope>
    <source>
        <strain evidence="2 3">VG341</strain>
    </source>
</reference>
<comment type="caution">
    <text evidence="2">The sequence shown here is derived from an EMBL/GenBank/DDBJ whole genome shotgun (WGS) entry which is preliminary data.</text>
</comment>
<dbReference type="RefSeq" id="WP_129459291.1">
    <property type="nucleotide sequence ID" value="NZ_PPCV01000007.1"/>
</dbReference>
<gene>
    <name evidence="2" type="ORF">C1706_11050</name>
</gene>
<dbReference type="OrthoDB" id="4772576at2"/>
<organism evidence="2 3">
    <name type="scientific">Propioniciclava flava</name>
    <dbReference type="NCBI Taxonomy" id="2072026"/>
    <lineage>
        <taxon>Bacteria</taxon>
        <taxon>Bacillati</taxon>
        <taxon>Actinomycetota</taxon>
        <taxon>Actinomycetes</taxon>
        <taxon>Propionibacteriales</taxon>
        <taxon>Propionibacteriaceae</taxon>
        <taxon>Propioniciclava</taxon>
    </lineage>
</organism>
<sequence>MSDMSSNAPTPRPGMRAGDSDRALVSDLLSAAYAEGRLSREEHDARVAQAMQAKTFDDLRALTLDLVPSTNAGRAIGAFSSAGGPTMERGSDGEGADTTFAIFGGLRRTGKWRARRHISNLTLFGGSHFDFRNATFASDVVELTIICGFGGVDVLVPPGVNVRNETLALFGGTDLKRIEPVPGAPTIVLKGLVMFGGVDAKAPTQAWGDAE</sequence>